<protein>
    <submittedName>
        <fullName evidence="1">Uncharacterized protein</fullName>
    </submittedName>
</protein>
<dbReference type="eggNOG" id="ENOG502Z8NF">
    <property type="taxonomic scope" value="Bacteria"/>
</dbReference>
<comment type="caution">
    <text evidence="1">The sequence shown here is derived from an EMBL/GenBank/DDBJ whole genome shotgun (WGS) entry which is preliminary data.</text>
</comment>
<name>A0A0A2MKF7_9FLAO</name>
<evidence type="ECO:0000313" key="2">
    <source>
        <dbReference type="Proteomes" id="UP000030121"/>
    </source>
</evidence>
<dbReference type="OrthoDB" id="1431099at2"/>
<dbReference type="Proteomes" id="UP000030121">
    <property type="component" value="Unassembled WGS sequence"/>
</dbReference>
<dbReference type="AlphaFoldDB" id="A0A0A2MKF7"/>
<dbReference type="RefSeq" id="WP_026979580.1">
    <property type="nucleotide sequence ID" value="NZ_AUCZ01000003.1"/>
</dbReference>
<dbReference type="SUPFAM" id="SSF49464">
    <property type="entry name" value="Carboxypeptidase regulatory domain-like"/>
    <property type="match status" value="1"/>
</dbReference>
<gene>
    <name evidence="1" type="ORF">Q764_11180</name>
</gene>
<proteinExistence type="predicted"/>
<dbReference type="InterPro" id="IPR008969">
    <property type="entry name" value="CarboxyPept-like_regulatory"/>
</dbReference>
<dbReference type="STRING" id="1121899.GCA_000430025_00810"/>
<sequence>MRNKIQLLLLVMVPFFTLAQVDRSLLKGKIVADSLEVANVSVTNKTAGIVTMTDVKGDFRLMAKEKDTLVFSGINFHSSHLIVSHTHLADEDLTIRLSVKINVLDEIIVRPYTLTGNLETDTKKLKVKTIDINVKAAVAGLSAPQVKYSAVKEGMKSVLPTTESSLTGIDLKYLGSLLYQAVFKPKPKSRKIEFITDKIFSDAVKEKFSESFFTETLKLKPEQIDLFLAYCDDGSAANRALLNPKKEFELIDYLLKKSEEYLKKNQ</sequence>
<accession>A0A0A2MKF7</accession>
<dbReference type="EMBL" id="JRLW01000015">
    <property type="protein sequence ID" value="KGO88790.1"/>
    <property type="molecule type" value="Genomic_DNA"/>
</dbReference>
<organism evidence="1 2">
    <name type="scientific">Flavobacterium suncheonense GH29-5 = DSM 17707</name>
    <dbReference type="NCBI Taxonomy" id="1121899"/>
    <lineage>
        <taxon>Bacteria</taxon>
        <taxon>Pseudomonadati</taxon>
        <taxon>Bacteroidota</taxon>
        <taxon>Flavobacteriia</taxon>
        <taxon>Flavobacteriales</taxon>
        <taxon>Flavobacteriaceae</taxon>
        <taxon>Flavobacterium</taxon>
    </lineage>
</organism>
<reference evidence="1 2" key="1">
    <citation type="submission" date="2013-09" db="EMBL/GenBank/DDBJ databases">
        <authorList>
            <person name="Zeng Z."/>
            <person name="Chen C."/>
        </authorList>
    </citation>
    <scope>NUCLEOTIDE SEQUENCE [LARGE SCALE GENOMIC DNA]</scope>
    <source>
        <strain evidence="1 2">GH29-5</strain>
    </source>
</reference>
<keyword evidence="2" id="KW-1185">Reference proteome</keyword>
<evidence type="ECO:0000313" key="1">
    <source>
        <dbReference type="EMBL" id="KGO88790.1"/>
    </source>
</evidence>